<dbReference type="Pfam" id="PF12937">
    <property type="entry name" value="F-box-like"/>
    <property type="match status" value="1"/>
</dbReference>
<accession>A0AAW0FMX1</accession>
<gene>
    <name evidence="2" type="ORF">QCA50_015249</name>
</gene>
<protein>
    <recommendedName>
        <fullName evidence="1">F-box domain-containing protein</fullName>
    </recommendedName>
</protein>
<keyword evidence="3" id="KW-1185">Reference proteome</keyword>
<evidence type="ECO:0000313" key="3">
    <source>
        <dbReference type="Proteomes" id="UP001385951"/>
    </source>
</evidence>
<dbReference type="Gene3D" id="1.20.1280.50">
    <property type="match status" value="1"/>
</dbReference>
<organism evidence="2 3">
    <name type="scientific">Cerrena zonata</name>
    <dbReference type="NCBI Taxonomy" id="2478898"/>
    <lineage>
        <taxon>Eukaryota</taxon>
        <taxon>Fungi</taxon>
        <taxon>Dikarya</taxon>
        <taxon>Basidiomycota</taxon>
        <taxon>Agaricomycotina</taxon>
        <taxon>Agaricomycetes</taxon>
        <taxon>Polyporales</taxon>
        <taxon>Cerrenaceae</taxon>
        <taxon>Cerrena</taxon>
    </lineage>
</organism>
<reference evidence="2 3" key="1">
    <citation type="submission" date="2022-09" db="EMBL/GenBank/DDBJ databases">
        <authorList>
            <person name="Palmer J.M."/>
        </authorList>
    </citation>
    <scope>NUCLEOTIDE SEQUENCE [LARGE SCALE GENOMIC DNA]</scope>
    <source>
        <strain evidence="2 3">DSM 7382</strain>
    </source>
</reference>
<feature type="domain" description="F-box" evidence="1">
    <location>
        <begin position="76"/>
        <end position="127"/>
    </location>
</feature>
<dbReference type="Proteomes" id="UP001385951">
    <property type="component" value="Unassembled WGS sequence"/>
</dbReference>
<dbReference type="EMBL" id="JASBNA010000040">
    <property type="protein sequence ID" value="KAK7681517.1"/>
    <property type="molecule type" value="Genomic_DNA"/>
</dbReference>
<evidence type="ECO:0000313" key="2">
    <source>
        <dbReference type="EMBL" id="KAK7681517.1"/>
    </source>
</evidence>
<name>A0AAW0FMX1_9APHY</name>
<dbReference type="InterPro" id="IPR001810">
    <property type="entry name" value="F-box_dom"/>
</dbReference>
<dbReference type="AlphaFoldDB" id="A0AAW0FMX1"/>
<comment type="caution">
    <text evidence="2">The sequence shown here is derived from an EMBL/GenBank/DDBJ whole genome shotgun (WGS) entry which is preliminary data.</text>
</comment>
<evidence type="ECO:0000259" key="1">
    <source>
        <dbReference type="Pfam" id="PF12937"/>
    </source>
</evidence>
<sequence length="601" mass="69009">MDSIPTSHDDFPPDVVEPNTSFSNLNEKEIHARIAEHQAIITKLHSKRVNRAEHRRAIARYRGQLNELVPQINKLLPPEILSEIFFQYREICVGSGYYGVLKYNSWLIVAHVCRYWRNIALSTPRLFTYIQIPTRVPARNSEFLRLSKNAPLHMIVDGSFDNPRRQAEYTLHLPHTRVLNFLERPQWNEWPVCPMLSLFTCRHQRTEDEEGVVWFDHSLDKIMPNLIDLQIDVSILGDYWPSSPLPHKLQTLTLIHESHHTSGTLNELMQTLANLPYLRDLTLVVQTNTYTGLQRTGAKLGHLDNLCLSGSSVFHFAFLHHVPSIGCADLRFSRETIGDDGVGNIDLASLPSILRTKWIPFQPPLSPVSTYSCRIFLRGFEQYRQLEGDTCHFNMDLFTKDVASNNSEPELNLSLDLWIVPLEDLRVILNSVTDILSPRLSLITECKVGWVGSCSDSRGQQGLVRTLLGSLSHVTSLHATISYPDSATYFGVECFNEFPIAITPGDGEDDDIPLPRLEELNIENWVQPELAITRICSTYHTFLTNLLVALRRRKARGRGLWSLMIKMEILEHSDRIIMHDTFKYFQQPFEEVVDGVFDWRY</sequence>
<proteinExistence type="predicted"/>